<dbReference type="InterPro" id="IPR043596">
    <property type="entry name" value="CFAP53/TCHP"/>
</dbReference>
<evidence type="ECO:0000256" key="2">
    <source>
        <dbReference type="ARBA" id="ARBA00022490"/>
    </source>
</evidence>
<feature type="coiled-coil region" evidence="4">
    <location>
        <begin position="94"/>
        <end position="177"/>
    </location>
</feature>
<accession>A0A9P0DXI7</accession>
<keyword evidence="2" id="KW-0963">Cytoplasm</keyword>
<dbReference type="OrthoDB" id="6431598at2759"/>
<sequence length="537" mass="66419">MSLLLSKQTLKCQISRLFNSYKVNILLPLLLFLMEKVKQRGKHRNQAENEIIRRREKETRYNELWNGTVKYFDHWNKACSKFEEWTSPRYYNENNKLLSDIQSKRQKEEQLEKRREKLRKLFDEERRSFEIEMMVHKSRHLVDRPRRDNLKVTTDALKGVNENIKAHEEEKRRREAELQLYHQWRRNNPLVRQYEAKYRCKDLKLSWLDQQIEKQMQKEKEEEENKLILKQHEEKIKLEKETEELQKKQLQEKKEQLKNDLETQMSELRQKQLICEDLKYKESIEIKQQQLLAELEQKCKVEYQQRRNKECALVNIRQHKRKLLQRTQDIQENLERDRQLISRLLELDLEQAIENETKRRETQESIREFLDILKQQQKLEIVRKKRMDFLFDSEAKAMYEMQEELWKKEELNRKLLVTEVIESLKKQIATNLDKNKENQRYILQEREEMTKKIEEYNDDLKRLKEDEEKRKQQVKCVREEEIRVKRARETQLEHVKMKELDQELELIRKEEERLQKEILRIQQRQGPIRPPRSRLYL</sequence>
<reference evidence="5" key="1">
    <citation type="submission" date="2022-01" db="EMBL/GenBank/DDBJ databases">
        <authorList>
            <person name="King R."/>
        </authorList>
    </citation>
    <scope>NUCLEOTIDE SEQUENCE</scope>
</reference>
<keyword evidence="3" id="KW-0206">Cytoskeleton</keyword>
<evidence type="ECO:0000313" key="6">
    <source>
        <dbReference type="Proteomes" id="UP001153709"/>
    </source>
</evidence>
<dbReference type="AlphaFoldDB" id="A0A9P0DXI7"/>
<dbReference type="Proteomes" id="UP001153709">
    <property type="component" value="Chromosome 4"/>
</dbReference>
<keyword evidence="4" id="KW-0175">Coiled coil</keyword>
<evidence type="ECO:0000256" key="4">
    <source>
        <dbReference type="SAM" id="Coils"/>
    </source>
</evidence>
<protein>
    <recommendedName>
        <fullName evidence="7">Trichoplein keratin filament-binding protein</fullName>
    </recommendedName>
</protein>
<keyword evidence="6" id="KW-1185">Reference proteome</keyword>
<dbReference type="PANTHER" id="PTHR31183">
    <property type="entry name" value="TRICHOPLEIN KERATIN FILAMENT-BINDING PROTEIN FAMILY MEMBER"/>
    <property type="match status" value="1"/>
</dbReference>
<feature type="coiled-coil region" evidence="4">
    <location>
        <begin position="446"/>
        <end position="524"/>
    </location>
</feature>
<dbReference type="GO" id="GO:0045095">
    <property type="term" value="C:keratin filament"/>
    <property type="evidence" value="ECO:0007669"/>
    <property type="project" value="TreeGrafter"/>
</dbReference>
<evidence type="ECO:0008006" key="7">
    <source>
        <dbReference type="Google" id="ProtNLM"/>
    </source>
</evidence>
<dbReference type="PANTHER" id="PTHR31183:SF2">
    <property type="entry name" value="TRICHOPLEIN KERATIN FILAMENT-BINDING PROTEIN"/>
    <property type="match status" value="1"/>
</dbReference>
<comment type="subcellular location">
    <subcellularLocation>
        <location evidence="1">Cytoplasm</location>
        <location evidence="1">Cytoskeleton</location>
    </subcellularLocation>
</comment>
<evidence type="ECO:0000256" key="3">
    <source>
        <dbReference type="ARBA" id="ARBA00023212"/>
    </source>
</evidence>
<name>A0A9P0DXI7_DIABA</name>
<organism evidence="5 6">
    <name type="scientific">Diabrotica balteata</name>
    <name type="common">Banded cucumber beetle</name>
    <dbReference type="NCBI Taxonomy" id="107213"/>
    <lineage>
        <taxon>Eukaryota</taxon>
        <taxon>Metazoa</taxon>
        <taxon>Ecdysozoa</taxon>
        <taxon>Arthropoda</taxon>
        <taxon>Hexapoda</taxon>
        <taxon>Insecta</taxon>
        <taxon>Pterygota</taxon>
        <taxon>Neoptera</taxon>
        <taxon>Endopterygota</taxon>
        <taxon>Coleoptera</taxon>
        <taxon>Polyphaga</taxon>
        <taxon>Cucujiformia</taxon>
        <taxon>Chrysomeloidea</taxon>
        <taxon>Chrysomelidae</taxon>
        <taxon>Galerucinae</taxon>
        <taxon>Diabroticina</taxon>
        <taxon>Diabroticites</taxon>
        <taxon>Diabrotica</taxon>
    </lineage>
</organism>
<evidence type="ECO:0000256" key="1">
    <source>
        <dbReference type="ARBA" id="ARBA00004245"/>
    </source>
</evidence>
<gene>
    <name evidence="5" type="ORF">DIABBA_LOCUS6709</name>
</gene>
<proteinExistence type="predicted"/>
<dbReference type="EMBL" id="OU898279">
    <property type="protein sequence ID" value="CAH1278593.1"/>
    <property type="molecule type" value="Genomic_DNA"/>
</dbReference>
<evidence type="ECO:0000313" key="5">
    <source>
        <dbReference type="EMBL" id="CAH1278593.1"/>
    </source>
</evidence>
<feature type="coiled-coil region" evidence="4">
    <location>
        <begin position="213"/>
        <end position="274"/>
    </location>
</feature>
<dbReference type="GO" id="GO:0006915">
    <property type="term" value="P:apoptotic process"/>
    <property type="evidence" value="ECO:0007669"/>
    <property type="project" value="TreeGrafter"/>
</dbReference>